<evidence type="ECO:0000313" key="2">
    <source>
        <dbReference type="Proteomes" id="UP000071859"/>
    </source>
</evidence>
<dbReference type="RefSeq" id="WP_062612958.1">
    <property type="nucleotide sequence ID" value="NZ_FCOX02000174.1"/>
</dbReference>
<dbReference type="Pfam" id="PF13704">
    <property type="entry name" value="Glyco_tranf_2_4"/>
    <property type="match status" value="1"/>
</dbReference>
<dbReference type="AlphaFoldDB" id="A0A158ELB0"/>
<dbReference type="InterPro" id="IPR011990">
    <property type="entry name" value="TPR-like_helical_dom_sf"/>
</dbReference>
<organism evidence="1 2">
    <name type="scientific">Caballeronia calidae</name>
    <dbReference type="NCBI Taxonomy" id="1777139"/>
    <lineage>
        <taxon>Bacteria</taxon>
        <taxon>Pseudomonadati</taxon>
        <taxon>Pseudomonadota</taxon>
        <taxon>Betaproteobacteria</taxon>
        <taxon>Burkholderiales</taxon>
        <taxon>Burkholderiaceae</taxon>
        <taxon>Caballeronia</taxon>
    </lineage>
</organism>
<protein>
    <recommendedName>
        <fullName evidence="3">Glycosyl transferase family 2</fullName>
    </recommendedName>
</protein>
<gene>
    <name evidence="1" type="ORF">AWB78_08442</name>
</gene>
<evidence type="ECO:0000313" key="1">
    <source>
        <dbReference type="EMBL" id="SAL07146.1"/>
    </source>
</evidence>
<name>A0A158ELB0_9BURK</name>
<keyword evidence="2" id="KW-1185">Reference proteome</keyword>
<dbReference type="SUPFAM" id="SSF48452">
    <property type="entry name" value="TPR-like"/>
    <property type="match status" value="1"/>
</dbReference>
<proteinExistence type="predicted"/>
<evidence type="ECO:0008006" key="3">
    <source>
        <dbReference type="Google" id="ProtNLM"/>
    </source>
</evidence>
<dbReference type="EMBL" id="FCOX02000174">
    <property type="protein sequence ID" value="SAL07146.1"/>
    <property type="molecule type" value="Genomic_DNA"/>
</dbReference>
<dbReference type="OrthoDB" id="2570098at2"/>
<reference evidence="1" key="1">
    <citation type="submission" date="2016-01" db="EMBL/GenBank/DDBJ databases">
        <authorList>
            <person name="Peeters C."/>
        </authorList>
    </citation>
    <scope>NUCLEOTIDE SEQUENCE</scope>
    <source>
        <strain evidence="1">LMG 29321</strain>
    </source>
</reference>
<accession>A0A158ELB0</accession>
<comment type="caution">
    <text evidence="1">The sequence shown here is derived from an EMBL/GenBank/DDBJ whole genome shotgun (WGS) entry which is preliminary data.</text>
</comment>
<dbReference type="Proteomes" id="UP000071859">
    <property type="component" value="Unassembled WGS sequence"/>
</dbReference>
<sequence>MATPRPSVLIAHVYNEAYLLPWWIRHHVGMFDEGVIIDYASTDGSMDIVRKLAPHWKIMSSQHQAFDAMLCDQEVMAIERTYDNRWKMVLNVTEFLCVRDMKSWLASLEQHGWEAYGIRTAIMVDAISAESPDLDPDQPLVSQRHHGYFEEQHLIELQPFFSRCRIIHRMEDGAYCMFGRHVSTHRTYIHPAGALLKFCLYSPMNAAFLNRKLQIGDRVSAQDLKHNSNIHHRLDLNGHQRRYSAEARKSSNLMHYREYADVMGDWRERSLARTLTGARYPAAPGVMWHESGDAPSYSTMTLLQAILQQPSYIFKIGLEHWARTQLDRDITDLPAAVTLAFAVLMYQLPHLSSQASLSRVREAYARLHRTALAHPRHAPLWWMLALLLDQLDQPEDAQAMRALAVQLCPEVFSQKPSHELVYWEASN</sequence>